<dbReference type="Proteomes" id="UP000054564">
    <property type="component" value="Unassembled WGS sequence"/>
</dbReference>
<dbReference type="EMBL" id="AJIL01007937">
    <property type="protein sequence ID" value="KNE86825.1"/>
    <property type="molecule type" value="Genomic_DNA"/>
</dbReference>
<dbReference type="AlphaFoldDB" id="A0A0L0UIQ1"/>
<reference evidence="3" key="1">
    <citation type="submission" date="2014-03" db="EMBL/GenBank/DDBJ databases">
        <title>The Genome Sequence of Puccinia striiformis f. sp. tritici PST-78.</title>
        <authorList>
            <consortium name="The Broad Institute Genome Sequencing Platform"/>
            <person name="Cuomo C."/>
            <person name="Hulbert S."/>
            <person name="Chen X."/>
            <person name="Walker B."/>
            <person name="Young S.K."/>
            <person name="Zeng Q."/>
            <person name="Gargeya S."/>
            <person name="Fitzgerald M."/>
            <person name="Haas B."/>
            <person name="Abouelleil A."/>
            <person name="Alvarado L."/>
            <person name="Arachchi H.M."/>
            <person name="Berlin A.M."/>
            <person name="Chapman S.B."/>
            <person name="Goldberg J."/>
            <person name="Griggs A."/>
            <person name="Gujja S."/>
            <person name="Hansen M."/>
            <person name="Howarth C."/>
            <person name="Imamovic A."/>
            <person name="Larimer J."/>
            <person name="McCowan C."/>
            <person name="Montmayeur A."/>
            <person name="Murphy C."/>
            <person name="Neiman D."/>
            <person name="Pearson M."/>
            <person name="Priest M."/>
            <person name="Roberts A."/>
            <person name="Saif S."/>
            <person name="Shea T."/>
            <person name="Sisk P."/>
            <person name="Sykes S."/>
            <person name="Wortman J."/>
            <person name="Nusbaum C."/>
            <person name="Birren B."/>
        </authorList>
    </citation>
    <scope>NUCLEOTIDE SEQUENCE [LARGE SCALE GENOMIC DNA]</scope>
    <source>
        <strain evidence="3">race PST-78</strain>
    </source>
</reference>
<proteinExistence type="predicted"/>
<keyword evidence="3" id="KW-1185">Reference proteome</keyword>
<protein>
    <submittedName>
        <fullName evidence="2">Uncharacterized protein</fullName>
    </submittedName>
</protein>
<name>A0A0L0UIQ1_9BASI</name>
<feature type="region of interest" description="Disordered" evidence="1">
    <location>
        <begin position="1"/>
        <end position="24"/>
    </location>
</feature>
<gene>
    <name evidence="2" type="ORF">PSTG_19808</name>
</gene>
<evidence type="ECO:0000313" key="3">
    <source>
        <dbReference type="Proteomes" id="UP000054564"/>
    </source>
</evidence>
<comment type="caution">
    <text evidence="2">The sequence shown here is derived from an EMBL/GenBank/DDBJ whole genome shotgun (WGS) entry which is preliminary data.</text>
</comment>
<evidence type="ECO:0000256" key="1">
    <source>
        <dbReference type="SAM" id="MobiDB-lite"/>
    </source>
</evidence>
<accession>A0A0L0UIQ1</accession>
<organism evidence="2 3">
    <name type="scientific">Puccinia striiformis f. sp. tritici PST-78</name>
    <dbReference type="NCBI Taxonomy" id="1165861"/>
    <lineage>
        <taxon>Eukaryota</taxon>
        <taxon>Fungi</taxon>
        <taxon>Dikarya</taxon>
        <taxon>Basidiomycota</taxon>
        <taxon>Pucciniomycotina</taxon>
        <taxon>Pucciniomycetes</taxon>
        <taxon>Pucciniales</taxon>
        <taxon>Pucciniaceae</taxon>
        <taxon>Puccinia</taxon>
    </lineage>
</organism>
<sequence length="57" mass="6505">MNEPPRLKAPKTPESRGTHSERAHSLARIHHHLLSLASLSKLIRPQPRPIRHPISHI</sequence>
<evidence type="ECO:0000313" key="2">
    <source>
        <dbReference type="EMBL" id="KNE86825.1"/>
    </source>
</evidence>
<feature type="compositionally biased region" description="Basic and acidic residues" evidence="1">
    <location>
        <begin position="11"/>
        <end position="24"/>
    </location>
</feature>